<dbReference type="InterPro" id="IPR013597">
    <property type="entry name" value="Mat_intron_G2"/>
</dbReference>
<dbReference type="RefSeq" id="WP_079684637.1">
    <property type="nucleotide sequence ID" value="NZ_FUYQ01000039.1"/>
</dbReference>
<evidence type="ECO:0000256" key="7">
    <source>
        <dbReference type="ARBA" id="ARBA00023118"/>
    </source>
</evidence>
<dbReference type="CDD" id="cd01651">
    <property type="entry name" value="RT_G2_intron"/>
    <property type="match status" value="1"/>
</dbReference>
<evidence type="ECO:0000256" key="2">
    <source>
        <dbReference type="ARBA" id="ARBA00022679"/>
    </source>
</evidence>
<dbReference type="EMBL" id="FUYQ01000039">
    <property type="protein sequence ID" value="SKB90701.1"/>
    <property type="molecule type" value="Genomic_DNA"/>
</dbReference>
<dbReference type="InterPro" id="IPR043502">
    <property type="entry name" value="DNA/RNA_pol_sf"/>
</dbReference>
<name>A0A1T5F3P0_9BACT</name>
<evidence type="ECO:0000256" key="5">
    <source>
        <dbReference type="ARBA" id="ARBA00022842"/>
    </source>
</evidence>
<comment type="catalytic activity">
    <reaction evidence="9">
        <text>DNA(n) + a 2'-deoxyribonucleoside 5'-triphosphate = DNA(n+1) + diphosphate</text>
        <dbReference type="Rhea" id="RHEA:22508"/>
        <dbReference type="Rhea" id="RHEA-COMP:17339"/>
        <dbReference type="Rhea" id="RHEA-COMP:17340"/>
        <dbReference type="ChEBI" id="CHEBI:33019"/>
        <dbReference type="ChEBI" id="CHEBI:61560"/>
        <dbReference type="ChEBI" id="CHEBI:173112"/>
        <dbReference type="EC" id="2.7.7.49"/>
    </reaction>
</comment>
<evidence type="ECO:0000313" key="11">
    <source>
        <dbReference type="EMBL" id="SKB90701.1"/>
    </source>
</evidence>
<gene>
    <name evidence="11" type="ORF">SAMN05660349_03292</name>
</gene>
<sequence length="430" mass="50779">MQNDNAKPISISKQLVYDAFLRVKANRGSAGIDRVTLEDYEKDLRCNLYKLWNRMSSGSYFPPSVKLVEIPKSAGGKRPLGIPTVSDRIAQMAIVMLITPNIEPCFHEDSYAYRPHRSAHDAVNKARERCWGYAWVLDMDISKFFDTIDHELLLRALKRHTQEKWILMYIKRWLKVPYEKPDGSRIDRALGVPQGSVIGPVLANLFLHYTFDKWMEKTFPRIPFERYADDTICHCHSLKQAEYLQAKIQQRFENCKLHLNEEKTKIVYCKSSRRKESYSNVTFDFLGFTFQPRESIDKQGNRFTGFLPAISQKSMKRINETIHSWHLNRHSNQTLEHLAADINPIVRGWMTYYGKFYPTRLKRFMQTLNGRLARWVMCKFERYRNRFYPAQEWLAHIAEKEGLIFYHWKCGVLPRFTNKDKVKSQLIMVK</sequence>
<protein>
    <recommendedName>
        <fullName evidence="1">RNA-directed DNA polymerase</fullName>
        <ecNumber evidence="1">2.7.7.49</ecNumber>
    </recommendedName>
</protein>
<reference evidence="12" key="1">
    <citation type="submission" date="2017-02" db="EMBL/GenBank/DDBJ databases">
        <authorList>
            <person name="Varghese N."/>
            <person name="Submissions S."/>
        </authorList>
    </citation>
    <scope>NUCLEOTIDE SEQUENCE [LARGE SCALE GENOMIC DNA]</scope>
    <source>
        <strain evidence="12">DSM 24967</strain>
    </source>
</reference>
<comment type="similarity">
    <text evidence="8">Belongs to the bacterial reverse transcriptase family.</text>
</comment>
<keyword evidence="7" id="KW-0051">Antiviral defense</keyword>
<dbReference type="EC" id="2.7.7.49" evidence="1"/>
<evidence type="ECO:0000313" key="12">
    <source>
        <dbReference type="Proteomes" id="UP000190852"/>
    </source>
</evidence>
<dbReference type="AlphaFoldDB" id="A0A1T5F3P0"/>
<dbReference type="SUPFAM" id="SSF56672">
    <property type="entry name" value="DNA/RNA polymerases"/>
    <property type="match status" value="1"/>
</dbReference>
<evidence type="ECO:0000256" key="9">
    <source>
        <dbReference type="ARBA" id="ARBA00048173"/>
    </source>
</evidence>
<dbReference type="NCBIfam" id="TIGR04416">
    <property type="entry name" value="group_II_RT_mat"/>
    <property type="match status" value="1"/>
</dbReference>
<keyword evidence="2" id="KW-0808">Transferase</keyword>
<dbReference type="Proteomes" id="UP000190852">
    <property type="component" value="Unassembled WGS sequence"/>
</dbReference>
<evidence type="ECO:0000256" key="6">
    <source>
        <dbReference type="ARBA" id="ARBA00022918"/>
    </source>
</evidence>
<keyword evidence="3" id="KW-0548">Nucleotidyltransferase</keyword>
<evidence type="ECO:0000256" key="8">
    <source>
        <dbReference type="ARBA" id="ARBA00034120"/>
    </source>
</evidence>
<evidence type="ECO:0000256" key="4">
    <source>
        <dbReference type="ARBA" id="ARBA00022723"/>
    </source>
</evidence>
<dbReference type="Pfam" id="PF00078">
    <property type="entry name" value="RVT_1"/>
    <property type="match status" value="1"/>
</dbReference>
<dbReference type="PANTHER" id="PTHR34047">
    <property type="entry name" value="NUCLEAR INTRON MATURASE 1, MITOCHONDRIAL-RELATED"/>
    <property type="match status" value="1"/>
</dbReference>
<dbReference type="PROSITE" id="PS50878">
    <property type="entry name" value="RT_POL"/>
    <property type="match status" value="1"/>
</dbReference>
<accession>A0A1T5F3P0</accession>
<keyword evidence="6 11" id="KW-0695">RNA-directed DNA polymerase</keyword>
<keyword evidence="5" id="KW-0460">Magnesium</keyword>
<evidence type="ECO:0000256" key="1">
    <source>
        <dbReference type="ARBA" id="ARBA00012493"/>
    </source>
</evidence>
<dbReference type="InterPro" id="IPR051083">
    <property type="entry name" value="GrpII_Intron_Splice-Mob/Def"/>
</dbReference>
<evidence type="ECO:0000259" key="10">
    <source>
        <dbReference type="PROSITE" id="PS50878"/>
    </source>
</evidence>
<dbReference type="InterPro" id="IPR030931">
    <property type="entry name" value="Group_II_RT_mat"/>
</dbReference>
<dbReference type="GO" id="GO:0046872">
    <property type="term" value="F:metal ion binding"/>
    <property type="evidence" value="ECO:0007669"/>
    <property type="project" value="UniProtKB-KW"/>
</dbReference>
<feature type="domain" description="Reverse transcriptase" evidence="10">
    <location>
        <begin position="51"/>
        <end position="290"/>
    </location>
</feature>
<dbReference type="GO" id="GO:0051607">
    <property type="term" value="P:defense response to virus"/>
    <property type="evidence" value="ECO:0007669"/>
    <property type="project" value="UniProtKB-KW"/>
</dbReference>
<keyword evidence="12" id="KW-1185">Reference proteome</keyword>
<dbReference type="Pfam" id="PF08388">
    <property type="entry name" value="GIIM"/>
    <property type="match status" value="1"/>
</dbReference>
<dbReference type="GO" id="GO:0003964">
    <property type="term" value="F:RNA-directed DNA polymerase activity"/>
    <property type="evidence" value="ECO:0007669"/>
    <property type="project" value="UniProtKB-KW"/>
</dbReference>
<organism evidence="11 12">
    <name type="scientific">Parabacteroides chartae</name>
    <dbReference type="NCBI Taxonomy" id="1037355"/>
    <lineage>
        <taxon>Bacteria</taxon>
        <taxon>Pseudomonadati</taxon>
        <taxon>Bacteroidota</taxon>
        <taxon>Bacteroidia</taxon>
        <taxon>Bacteroidales</taxon>
        <taxon>Tannerellaceae</taxon>
        <taxon>Parabacteroides</taxon>
    </lineage>
</organism>
<dbReference type="GO" id="GO:0003723">
    <property type="term" value="F:RNA binding"/>
    <property type="evidence" value="ECO:0007669"/>
    <property type="project" value="InterPro"/>
</dbReference>
<dbReference type="InterPro" id="IPR000123">
    <property type="entry name" value="Reverse_transcriptase_msDNA"/>
</dbReference>
<dbReference type="PANTHER" id="PTHR34047:SF3">
    <property type="entry name" value="BLR2052 PROTEIN"/>
    <property type="match status" value="1"/>
</dbReference>
<dbReference type="PRINTS" id="PR00866">
    <property type="entry name" value="RNADNAPOLMS"/>
</dbReference>
<dbReference type="InterPro" id="IPR000477">
    <property type="entry name" value="RT_dom"/>
</dbReference>
<keyword evidence="4" id="KW-0479">Metal-binding</keyword>
<proteinExistence type="inferred from homology"/>
<evidence type="ECO:0000256" key="3">
    <source>
        <dbReference type="ARBA" id="ARBA00022695"/>
    </source>
</evidence>